<keyword evidence="4" id="KW-1185">Reference proteome</keyword>
<proteinExistence type="predicted"/>
<protein>
    <submittedName>
        <fullName evidence="2">Membrane protein</fullName>
    </submittedName>
</protein>
<reference evidence="2 4" key="1">
    <citation type="submission" date="2014-07" db="EMBL/GenBank/DDBJ databases">
        <title>Genome of Chryseobacterium vrystaatense LMG 22846.</title>
        <authorList>
            <person name="Pipes S.E."/>
            <person name="Stropko S.J."/>
            <person name="Newman J.D."/>
        </authorList>
    </citation>
    <scope>NUCLEOTIDE SEQUENCE [LARGE SCALE GENOMIC DNA]</scope>
    <source>
        <strain evidence="2 4">LMG 22846</strain>
    </source>
</reference>
<dbReference type="EMBL" id="JPRI01000010">
    <property type="protein sequence ID" value="KFF24024.1"/>
    <property type="molecule type" value="Genomic_DNA"/>
</dbReference>
<sequence>MDKIKDTRSFMRITHRYLGYFLAGIMAVYALSGVLLVYRDTDFLKKEKKYDKTVAVNLSEKELGKELKIKGLEIEKTEGNILHFKQGTYDTASGKAQYSKMELPFLLDKMVKLHKSQSKETLSPLNTFFGISLFFFVISSFWMFNPKTKAFKRGIKFAIAGLIISIILLCI</sequence>
<evidence type="ECO:0000313" key="5">
    <source>
        <dbReference type="Proteomes" id="UP000184108"/>
    </source>
</evidence>
<feature type="transmembrane region" description="Helical" evidence="1">
    <location>
        <begin position="125"/>
        <end position="144"/>
    </location>
</feature>
<dbReference type="AlphaFoldDB" id="A0A1M5KRR5"/>
<evidence type="ECO:0000313" key="2">
    <source>
        <dbReference type="EMBL" id="KFF24024.1"/>
    </source>
</evidence>
<name>A0A1M5KRR5_9FLAO</name>
<evidence type="ECO:0000313" key="4">
    <source>
        <dbReference type="Proteomes" id="UP000028719"/>
    </source>
</evidence>
<evidence type="ECO:0000256" key="1">
    <source>
        <dbReference type="SAM" id="Phobius"/>
    </source>
</evidence>
<accession>A0A1M5KRR5</accession>
<keyword evidence="1" id="KW-1133">Transmembrane helix</keyword>
<dbReference type="Proteomes" id="UP000028719">
    <property type="component" value="Unassembled WGS sequence"/>
</dbReference>
<reference evidence="5" key="3">
    <citation type="submission" date="2016-11" db="EMBL/GenBank/DDBJ databases">
        <authorList>
            <person name="Varghese N."/>
            <person name="Submissions S."/>
        </authorList>
    </citation>
    <scope>NUCLEOTIDE SEQUENCE [LARGE SCALE GENOMIC DNA]</scope>
    <source>
        <strain evidence="5">YR203</strain>
    </source>
</reference>
<dbReference type="EMBL" id="FQVE01000006">
    <property type="protein sequence ID" value="SHG55477.1"/>
    <property type="molecule type" value="Genomic_DNA"/>
</dbReference>
<dbReference type="Proteomes" id="UP000184108">
    <property type="component" value="Unassembled WGS sequence"/>
</dbReference>
<dbReference type="RefSeq" id="WP_034749218.1">
    <property type="nucleotide sequence ID" value="NZ_FQVE01000006.1"/>
</dbReference>
<evidence type="ECO:0000313" key="3">
    <source>
        <dbReference type="EMBL" id="SHG55477.1"/>
    </source>
</evidence>
<keyword evidence="1" id="KW-0812">Transmembrane</keyword>
<feature type="transmembrane region" description="Helical" evidence="1">
    <location>
        <begin position="17"/>
        <end position="38"/>
    </location>
</feature>
<organism evidence="3 5">
    <name type="scientific">Chryseobacterium vrystaatense</name>
    <dbReference type="NCBI Taxonomy" id="307480"/>
    <lineage>
        <taxon>Bacteria</taxon>
        <taxon>Pseudomonadati</taxon>
        <taxon>Bacteroidota</taxon>
        <taxon>Flavobacteriia</taxon>
        <taxon>Flavobacteriales</taxon>
        <taxon>Weeksellaceae</taxon>
        <taxon>Chryseobacterium group</taxon>
        <taxon>Chryseobacterium</taxon>
    </lineage>
</organism>
<gene>
    <name evidence="2" type="ORF">IW16_21865</name>
    <name evidence="3" type="ORF">SAMN02787073_4451</name>
</gene>
<keyword evidence="1" id="KW-0472">Membrane</keyword>
<reference evidence="3" key="2">
    <citation type="submission" date="2016-11" db="EMBL/GenBank/DDBJ databases">
        <authorList>
            <person name="Jaros S."/>
            <person name="Januszkiewicz K."/>
            <person name="Wedrychowicz H."/>
        </authorList>
    </citation>
    <scope>NUCLEOTIDE SEQUENCE [LARGE SCALE GENOMIC DNA]</scope>
    <source>
        <strain evidence="3">YR203</strain>
    </source>
</reference>
<dbReference type="OrthoDB" id="6330679at2"/>